<dbReference type="AlphaFoldDB" id="A0A8J4SEY6"/>
<keyword evidence="1" id="KW-0479">Metal-binding</keyword>
<feature type="domain" description="ELM2" evidence="7">
    <location>
        <begin position="1"/>
        <end position="34"/>
    </location>
</feature>
<comment type="caution">
    <text evidence="9">The sequence shown here is derived from an EMBL/GenBank/DDBJ whole genome shotgun (WGS) entry which is preliminary data.</text>
</comment>
<gene>
    <name evidence="9" type="ORF">PHET_11293</name>
</gene>
<dbReference type="PROSITE" id="PS51156">
    <property type="entry name" value="ELM2"/>
    <property type="match status" value="1"/>
</dbReference>
<dbReference type="InterPro" id="IPR000949">
    <property type="entry name" value="ELM2_dom"/>
</dbReference>
<feature type="chain" id="PRO_5035168406" evidence="6">
    <location>
        <begin position="22"/>
        <end position="115"/>
    </location>
</feature>
<keyword evidence="5" id="KW-0539">Nucleus</keyword>
<dbReference type="InterPro" id="IPR009057">
    <property type="entry name" value="Homeodomain-like_sf"/>
</dbReference>
<dbReference type="SUPFAM" id="SSF46689">
    <property type="entry name" value="Homeodomain-like"/>
    <property type="match status" value="1"/>
</dbReference>
<dbReference type="GO" id="GO:0042826">
    <property type="term" value="F:histone deacetylase binding"/>
    <property type="evidence" value="ECO:0007669"/>
    <property type="project" value="TreeGrafter"/>
</dbReference>
<evidence type="ECO:0000256" key="3">
    <source>
        <dbReference type="ARBA" id="ARBA00022833"/>
    </source>
</evidence>
<evidence type="ECO:0000259" key="7">
    <source>
        <dbReference type="PROSITE" id="PS51156"/>
    </source>
</evidence>
<feature type="signal peptide" evidence="6">
    <location>
        <begin position="1"/>
        <end position="21"/>
    </location>
</feature>
<keyword evidence="2" id="KW-0863">Zinc-finger</keyword>
<evidence type="ECO:0000259" key="8">
    <source>
        <dbReference type="PROSITE" id="PS51293"/>
    </source>
</evidence>
<evidence type="ECO:0000256" key="2">
    <source>
        <dbReference type="ARBA" id="ARBA00022771"/>
    </source>
</evidence>
<evidence type="ECO:0000256" key="6">
    <source>
        <dbReference type="SAM" id="SignalP"/>
    </source>
</evidence>
<keyword evidence="6" id="KW-0732">Signal</keyword>
<dbReference type="GO" id="GO:0003714">
    <property type="term" value="F:transcription corepressor activity"/>
    <property type="evidence" value="ECO:0007669"/>
    <property type="project" value="TreeGrafter"/>
</dbReference>
<dbReference type="OrthoDB" id="5916873at2759"/>
<dbReference type="PANTHER" id="PTHR10865:SF28">
    <property type="entry name" value="ELM2 DOMAIN-CONTAINING PROTEIN"/>
    <property type="match status" value="1"/>
</dbReference>
<dbReference type="GO" id="GO:0005654">
    <property type="term" value="C:nucleoplasm"/>
    <property type="evidence" value="ECO:0007669"/>
    <property type="project" value="TreeGrafter"/>
</dbReference>
<dbReference type="PANTHER" id="PTHR10865">
    <property type="entry name" value="METASTASIS-ASSOCIATED PROTEIN AND MESODERM INDUCTION EARLY RESPONSE PROTEIN"/>
    <property type="match status" value="1"/>
</dbReference>
<dbReference type="Gene3D" id="1.10.10.60">
    <property type="entry name" value="Homeodomain-like"/>
    <property type="match status" value="1"/>
</dbReference>
<keyword evidence="4 9" id="KW-0238">DNA-binding</keyword>
<dbReference type="InterPro" id="IPR040138">
    <property type="entry name" value="MIER/MTA"/>
</dbReference>
<dbReference type="GO" id="GO:0008270">
    <property type="term" value="F:zinc ion binding"/>
    <property type="evidence" value="ECO:0007669"/>
    <property type="project" value="UniProtKB-KW"/>
</dbReference>
<evidence type="ECO:0000313" key="10">
    <source>
        <dbReference type="Proteomes" id="UP000748531"/>
    </source>
</evidence>
<evidence type="ECO:0000256" key="1">
    <source>
        <dbReference type="ARBA" id="ARBA00022723"/>
    </source>
</evidence>
<dbReference type="GO" id="GO:0003677">
    <property type="term" value="F:DNA binding"/>
    <property type="evidence" value="ECO:0007669"/>
    <property type="project" value="UniProtKB-KW"/>
</dbReference>
<evidence type="ECO:0000256" key="5">
    <source>
        <dbReference type="ARBA" id="ARBA00023242"/>
    </source>
</evidence>
<proteinExistence type="predicted"/>
<dbReference type="GO" id="GO:0000122">
    <property type="term" value="P:negative regulation of transcription by RNA polymerase II"/>
    <property type="evidence" value="ECO:0007669"/>
    <property type="project" value="TreeGrafter"/>
</dbReference>
<reference evidence="9" key="1">
    <citation type="submission" date="2019-05" db="EMBL/GenBank/DDBJ databases">
        <title>Annotation for the trematode Paragonimus heterotremus.</title>
        <authorList>
            <person name="Choi Y.-J."/>
        </authorList>
    </citation>
    <scope>NUCLEOTIDE SEQUENCE</scope>
    <source>
        <strain evidence="9">LC</strain>
    </source>
</reference>
<dbReference type="Proteomes" id="UP000748531">
    <property type="component" value="Unassembled WGS sequence"/>
</dbReference>
<evidence type="ECO:0000313" key="9">
    <source>
        <dbReference type="EMBL" id="KAF5394518.1"/>
    </source>
</evidence>
<dbReference type="InterPro" id="IPR017884">
    <property type="entry name" value="SANT_dom"/>
</dbReference>
<dbReference type="EMBL" id="LUCH01018284">
    <property type="protein sequence ID" value="KAF5394518.1"/>
    <property type="molecule type" value="Genomic_DNA"/>
</dbReference>
<dbReference type="PROSITE" id="PS51293">
    <property type="entry name" value="SANT"/>
    <property type="match status" value="1"/>
</dbReference>
<keyword evidence="3" id="KW-0862">Zinc</keyword>
<feature type="domain" description="SANT" evidence="8">
    <location>
        <begin position="42"/>
        <end position="94"/>
    </location>
</feature>
<protein>
    <submittedName>
        <fullName evidence="9">Myb DNA-binding domain protein</fullName>
    </submittedName>
</protein>
<sequence>MYICRLRFLLQALFLLMRCNYDPDEALQRLRFRTVSPTEIPGYMEAWSEADSTAFEKGFALYNKDFRQIRETRLRHKTVGELVHYYYLWKKTVRHDRFARTYRRDKRKSPHPSIT</sequence>
<dbReference type="FunFam" id="1.10.10.60:FF:000012">
    <property type="entry name" value="Metastasis-associated 1 family, member 3"/>
    <property type="match status" value="1"/>
</dbReference>
<name>A0A8J4SEY6_9TREM</name>
<organism evidence="9 10">
    <name type="scientific">Paragonimus heterotremus</name>
    <dbReference type="NCBI Taxonomy" id="100268"/>
    <lineage>
        <taxon>Eukaryota</taxon>
        <taxon>Metazoa</taxon>
        <taxon>Spiralia</taxon>
        <taxon>Lophotrochozoa</taxon>
        <taxon>Platyhelminthes</taxon>
        <taxon>Trematoda</taxon>
        <taxon>Digenea</taxon>
        <taxon>Plagiorchiida</taxon>
        <taxon>Troglotremata</taxon>
        <taxon>Troglotrematidae</taxon>
        <taxon>Paragonimus</taxon>
    </lineage>
</organism>
<keyword evidence="10" id="KW-1185">Reference proteome</keyword>
<accession>A0A8J4SEY6</accession>
<evidence type="ECO:0000256" key="4">
    <source>
        <dbReference type="ARBA" id="ARBA00023125"/>
    </source>
</evidence>